<evidence type="ECO:0000259" key="3">
    <source>
        <dbReference type="Pfam" id="PF00535"/>
    </source>
</evidence>
<reference evidence="5" key="1">
    <citation type="submission" date="2016-10" db="EMBL/GenBank/DDBJ databases">
        <authorList>
            <person name="Varghese N."/>
            <person name="Submissions S."/>
        </authorList>
    </citation>
    <scope>NUCLEOTIDE SEQUENCE [LARGE SCALE GENOMIC DNA]</scope>
    <source>
        <strain evidence="5">DSM 22361</strain>
    </source>
</reference>
<evidence type="ECO:0000256" key="1">
    <source>
        <dbReference type="ARBA" id="ARBA00022676"/>
    </source>
</evidence>
<protein>
    <submittedName>
        <fullName evidence="4">Glycosyl transferase family 2</fullName>
    </submittedName>
</protein>
<dbReference type="AlphaFoldDB" id="A0A1H6CFL4"/>
<dbReference type="RefSeq" id="WP_103907750.1">
    <property type="nucleotide sequence ID" value="NZ_CP049246.1"/>
</dbReference>
<keyword evidence="5" id="KW-1185">Reference proteome</keyword>
<proteinExistence type="predicted"/>
<dbReference type="Pfam" id="PF00535">
    <property type="entry name" value="Glycos_transf_2"/>
    <property type="match status" value="1"/>
</dbReference>
<gene>
    <name evidence="4" type="ORF">SAMN05421877_11549</name>
</gene>
<dbReference type="PANTHER" id="PTHR22916:SF51">
    <property type="entry name" value="GLYCOSYLTRANSFERASE EPSH-RELATED"/>
    <property type="match status" value="1"/>
</dbReference>
<evidence type="ECO:0000313" key="5">
    <source>
        <dbReference type="Proteomes" id="UP000236731"/>
    </source>
</evidence>
<organism evidence="4 5">
    <name type="scientific">Sphingobacterium lactis</name>
    <dbReference type="NCBI Taxonomy" id="797291"/>
    <lineage>
        <taxon>Bacteria</taxon>
        <taxon>Pseudomonadati</taxon>
        <taxon>Bacteroidota</taxon>
        <taxon>Sphingobacteriia</taxon>
        <taxon>Sphingobacteriales</taxon>
        <taxon>Sphingobacteriaceae</taxon>
        <taxon>Sphingobacterium</taxon>
    </lineage>
</organism>
<name>A0A1H6CFL4_9SPHI</name>
<dbReference type="CDD" id="cd00761">
    <property type="entry name" value="Glyco_tranf_GTA_type"/>
    <property type="match status" value="1"/>
</dbReference>
<dbReference type="GO" id="GO:0016758">
    <property type="term" value="F:hexosyltransferase activity"/>
    <property type="evidence" value="ECO:0007669"/>
    <property type="project" value="UniProtKB-ARBA"/>
</dbReference>
<keyword evidence="1" id="KW-0328">Glycosyltransferase</keyword>
<keyword evidence="2 4" id="KW-0808">Transferase</keyword>
<feature type="domain" description="Glycosyltransferase 2-like" evidence="3">
    <location>
        <begin position="7"/>
        <end position="131"/>
    </location>
</feature>
<sequence length="323" mass="38058">MTVPFFSIIIPLYNSEDYIIKTLESISKQNFNDFEVIIINDGSTDNGATICENYCLNDQRFNLFNQSNQGVSSARNQGIKEANGKYLLFIDADDFIDAHYLETLQKEQLKYPESFIVLDFYKVDLEGEKNEIYNIKDQAISCYDFTHQFHITKYGYVASKIYDRSIVIENNVQFPENIKLAEDCIFFINYLRFIEKIFLSSYKGYYYQVIPNSAVSRKISMQDIFTLYDQIKLSLTQLLEKSNSKDLVGGQLTFWTKALFDNIYNLNLTKVKRIESLQFMHKAYHHEVMTLFSKSRVRGKLLKLSFQMQSFQLFDKLFLRFER</sequence>
<dbReference type="InterPro" id="IPR029044">
    <property type="entry name" value="Nucleotide-diphossugar_trans"/>
</dbReference>
<dbReference type="OrthoDB" id="927791at2"/>
<evidence type="ECO:0000313" key="4">
    <source>
        <dbReference type="EMBL" id="SEG71801.1"/>
    </source>
</evidence>
<dbReference type="PANTHER" id="PTHR22916">
    <property type="entry name" value="GLYCOSYLTRANSFERASE"/>
    <property type="match status" value="1"/>
</dbReference>
<dbReference type="SUPFAM" id="SSF53448">
    <property type="entry name" value="Nucleotide-diphospho-sugar transferases"/>
    <property type="match status" value="1"/>
</dbReference>
<dbReference type="Proteomes" id="UP000236731">
    <property type="component" value="Unassembled WGS sequence"/>
</dbReference>
<accession>A0A1H6CFL4</accession>
<dbReference type="EMBL" id="FNUT01000015">
    <property type="protein sequence ID" value="SEG71801.1"/>
    <property type="molecule type" value="Genomic_DNA"/>
</dbReference>
<dbReference type="InterPro" id="IPR001173">
    <property type="entry name" value="Glyco_trans_2-like"/>
</dbReference>
<dbReference type="Gene3D" id="3.90.550.10">
    <property type="entry name" value="Spore Coat Polysaccharide Biosynthesis Protein SpsA, Chain A"/>
    <property type="match status" value="1"/>
</dbReference>
<evidence type="ECO:0000256" key="2">
    <source>
        <dbReference type="ARBA" id="ARBA00022679"/>
    </source>
</evidence>